<dbReference type="Pfam" id="PF00856">
    <property type="entry name" value="SET"/>
    <property type="match status" value="1"/>
</dbReference>
<name>A0AAE0QJ99_9TELE</name>
<dbReference type="PANTHER" id="PTHR46167:SF1">
    <property type="entry name" value="N-LYSINE METHYLTRANSFERASE KMT5A"/>
    <property type="match status" value="1"/>
</dbReference>
<sequence>MNGEVLCNGRTTLHSFLSHQPSKAQQHHEEISVQVIQEEKSSRIFCTQTETQNNCKDGKTPKRRSTVNGELILPTMAVNEELQTLTHKAEEKSRPRQCIQTHFPTFSPPAEVTPEVKNARAPCPKKAGCRKVKAGKSAGRVAESKNSNNRKVTDYYPIRRSSRKSKTELKCEQKKHLDELITTGIEDGMMVKNIEGKGRGVFATQRFQKGQYVVEYHGDLLLKTDAKKREAVYSQEPDTGCYMYYFQYLTKTYCVDATKETDRLGRLINHSKNGNCQTKLHDINGIPHLILVASRDIEEGEELLYDYGDRSKASIAAHPKMRMFKGVVIVWLISCEKMNEWSALAKVYDPLKAGSIDSTDVEPHDRAIWRAMNAHYQPNKGVTGDPQLTLFVARLNKKTTEEDLCMVFSKFGDIRRLRLVRDAVTGFSKGYAFIEYKEERSLMRAWRDGNKMVVDQHELFVDFEQERTLQGWIPRRLGGGLGGKKESGQLRFGGRDRPFRRPINLPAVMPRPGDRWRDADGGREERLRDERRDMSPGWDREHGRQRNRRDDWERGNERGGKDHHKDRRDSRRHRDRSNDRESNRGKDERRYRDSYRDSDKR</sequence>
<dbReference type="InterPro" id="IPR016858">
    <property type="entry name" value="KMT5A-like"/>
</dbReference>
<dbReference type="GO" id="GO:0043516">
    <property type="term" value="P:regulation of DNA damage response, signal transduction by p53 class mediator"/>
    <property type="evidence" value="ECO:0007669"/>
    <property type="project" value="TreeGrafter"/>
</dbReference>
<evidence type="ECO:0000256" key="10">
    <source>
        <dbReference type="ARBA" id="ARBA00022691"/>
    </source>
</evidence>
<evidence type="ECO:0000256" key="7">
    <source>
        <dbReference type="ARBA" id="ARBA00022603"/>
    </source>
</evidence>
<keyword evidence="13" id="KW-0805">Transcription regulation</keyword>
<keyword evidence="16" id="KW-0131">Cell cycle</keyword>
<evidence type="ECO:0000259" key="22">
    <source>
        <dbReference type="PROSITE" id="PS50102"/>
    </source>
</evidence>
<keyword evidence="7" id="KW-0489">Methyltransferase</keyword>
<evidence type="ECO:0000256" key="6">
    <source>
        <dbReference type="ARBA" id="ARBA00022491"/>
    </source>
</evidence>
<dbReference type="CDD" id="cd10528">
    <property type="entry name" value="SET_SETD8"/>
    <property type="match status" value="1"/>
</dbReference>
<dbReference type="PROSITE" id="PS51571">
    <property type="entry name" value="SAM_MT43_PR_SET"/>
    <property type="match status" value="1"/>
</dbReference>
<reference evidence="24" key="1">
    <citation type="submission" date="2023-06" db="EMBL/GenBank/DDBJ databases">
        <title>Male Hemibagrus guttatus genome.</title>
        <authorList>
            <person name="Bian C."/>
        </authorList>
    </citation>
    <scope>NUCLEOTIDE SEQUENCE</scope>
    <source>
        <strain evidence="24">Male_cb2023</strain>
        <tissue evidence="24">Muscle</tissue>
    </source>
</reference>
<comment type="subcellular location">
    <subcellularLocation>
        <location evidence="2">Chromosome</location>
    </subcellularLocation>
    <subcellularLocation>
        <location evidence="1">Nucleus</location>
    </subcellularLocation>
</comment>
<feature type="compositionally biased region" description="Basic and acidic residues" evidence="21">
    <location>
        <begin position="512"/>
        <end position="560"/>
    </location>
</feature>
<evidence type="ECO:0000256" key="16">
    <source>
        <dbReference type="ARBA" id="ARBA00023306"/>
    </source>
</evidence>
<dbReference type="InterPro" id="IPR001214">
    <property type="entry name" value="SET_dom"/>
</dbReference>
<evidence type="ECO:0000256" key="9">
    <source>
        <dbReference type="ARBA" id="ARBA00022679"/>
    </source>
</evidence>
<dbReference type="AlphaFoldDB" id="A0AAE0QJ99"/>
<dbReference type="Gene3D" id="2.170.270.10">
    <property type="entry name" value="SET domain"/>
    <property type="match status" value="1"/>
</dbReference>
<dbReference type="Gene3D" id="3.30.70.330">
    <property type="match status" value="1"/>
</dbReference>
<evidence type="ECO:0000256" key="8">
    <source>
        <dbReference type="ARBA" id="ARBA00022618"/>
    </source>
</evidence>
<dbReference type="Pfam" id="PF00076">
    <property type="entry name" value="RRM_1"/>
    <property type="match status" value="1"/>
</dbReference>
<evidence type="ECO:0000256" key="20">
    <source>
        <dbReference type="PROSITE-ProRule" id="PRU00176"/>
    </source>
</evidence>
<evidence type="ECO:0000256" key="21">
    <source>
        <dbReference type="SAM" id="MobiDB-lite"/>
    </source>
</evidence>
<dbReference type="EMBL" id="JAUCMX010000015">
    <property type="protein sequence ID" value="KAK3521859.1"/>
    <property type="molecule type" value="Genomic_DNA"/>
</dbReference>
<dbReference type="SMART" id="SM00317">
    <property type="entry name" value="SET"/>
    <property type="match status" value="1"/>
</dbReference>
<comment type="caution">
    <text evidence="24">The sequence shown here is derived from an EMBL/GenBank/DDBJ whole genome shotgun (WGS) entry which is preliminary data.</text>
</comment>
<keyword evidence="5" id="KW-0158">Chromosome</keyword>
<dbReference type="GO" id="GO:0140944">
    <property type="term" value="F:histone H4K20 monomethyltransferase activity"/>
    <property type="evidence" value="ECO:0007669"/>
    <property type="project" value="UniProtKB-EC"/>
</dbReference>
<keyword evidence="25" id="KW-1185">Reference proteome</keyword>
<evidence type="ECO:0000256" key="13">
    <source>
        <dbReference type="ARBA" id="ARBA00023015"/>
    </source>
</evidence>
<dbReference type="InterPro" id="IPR047266">
    <property type="entry name" value="KMT5A-like_SET"/>
</dbReference>
<dbReference type="GO" id="GO:0005634">
    <property type="term" value="C:nucleus"/>
    <property type="evidence" value="ECO:0007669"/>
    <property type="project" value="UniProtKB-SubCell"/>
</dbReference>
<feature type="region of interest" description="Disordered" evidence="21">
    <location>
        <begin position="477"/>
        <end position="601"/>
    </location>
</feature>
<dbReference type="Proteomes" id="UP001274896">
    <property type="component" value="Unassembled WGS sequence"/>
</dbReference>
<dbReference type="GO" id="GO:0005700">
    <property type="term" value="C:polytene chromosome"/>
    <property type="evidence" value="ECO:0007669"/>
    <property type="project" value="TreeGrafter"/>
</dbReference>
<keyword evidence="11" id="KW-0498">Mitosis</keyword>
<comment type="catalytic activity">
    <reaction evidence="19">
        <text>L-lysyl-[protein] + S-adenosyl-L-methionine = N(6)-methyl-L-lysyl-[protein] + S-adenosyl-L-homocysteine + H(+)</text>
        <dbReference type="Rhea" id="RHEA:51736"/>
        <dbReference type="Rhea" id="RHEA-COMP:9752"/>
        <dbReference type="Rhea" id="RHEA-COMP:13053"/>
        <dbReference type="ChEBI" id="CHEBI:15378"/>
        <dbReference type="ChEBI" id="CHEBI:29969"/>
        <dbReference type="ChEBI" id="CHEBI:57856"/>
        <dbReference type="ChEBI" id="CHEBI:59789"/>
        <dbReference type="ChEBI" id="CHEBI:61929"/>
    </reaction>
</comment>
<keyword evidence="14" id="KW-0804">Transcription</keyword>
<dbReference type="InterPro" id="IPR051760">
    <property type="entry name" value="KMT5A"/>
</dbReference>
<evidence type="ECO:0000256" key="19">
    <source>
        <dbReference type="ARBA" id="ARBA00048985"/>
    </source>
</evidence>
<feature type="compositionally biased region" description="Basic and acidic residues" evidence="21">
    <location>
        <begin position="483"/>
        <end position="499"/>
    </location>
</feature>
<dbReference type="GO" id="GO:1990904">
    <property type="term" value="C:ribonucleoprotein complex"/>
    <property type="evidence" value="ECO:0007669"/>
    <property type="project" value="UniProtKB-ARBA"/>
</dbReference>
<keyword evidence="8" id="KW-0132">Cell division</keyword>
<feature type="domain" description="RRM" evidence="22">
    <location>
        <begin position="388"/>
        <end position="466"/>
    </location>
</feature>
<evidence type="ECO:0000256" key="14">
    <source>
        <dbReference type="ARBA" id="ARBA00023163"/>
    </source>
</evidence>
<keyword evidence="9" id="KW-0808">Transferase</keyword>
<evidence type="ECO:0000256" key="4">
    <source>
        <dbReference type="ARBA" id="ARBA00021080"/>
    </source>
</evidence>
<keyword evidence="10" id="KW-0949">S-adenosyl-L-methionine</keyword>
<evidence type="ECO:0000256" key="11">
    <source>
        <dbReference type="ARBA" id="ARBA00022776"/>
    </source>
</evidence>
<evidence type="ECO:0000259" key="23">
    <source>
        <dbReference type="PROSITE" id="PS50280"/>
    </source>
</evidence>
<feature type="compositionally biased region" description="Basic residues" evidence="21">
    <location>
        <begin position="561"/>
        <end position="575"/>
    </location>
</feature>
<evidence type="ECO:0000256" key="15">
    <source>
        <dbReference type="ARBA" id="ARBA00023242"/>
    </source>
</evidence>
<proteinExistence type="predicted"/>
<dbReference type="PANTHER" id="PTHR46167">
    <property type="entry name" value="N-LYSINE METHYLTRANSFERASE KMT5A"/>
    <property type="match status" value="1"/>
</dbReference>
<keyword evidence="6" id="KW-0678">Repressor</keyword>
<evidence type="ECO:0000256" key="12">
    <source>
        <dbReference type="ARBA" id="ARBA00022853"/>
    </source>
</evidence>
<dbReference type="GO" id="GO:0006357">
    <property type="term" value="P:regulation of transcription by RNA polymerase II"/>
    <property type="evidence" value="ECO:0007669"/>
    <property type="project" value="TreeGrafter"/>
</dbReference>
<accession>A0AAE0QJ99</accession>
<dbReference type="FunFam" id="3.30.70.330:FF:000132">
    <property type="entry name" value="Small nuclear ribonucleoprotein U11/U12 subunit 35"/>
    <property type="match status" value="1"/>
</dbReference>
<gene>
    <name evidence="24" type="ORF">QTP70_018594</name>
</gene>
<dbReference type="GO" id="GO:0051301">
    <property type="term" value="P:cell division"/>
    <property type="evidence" value="ECO:0007669"/>
    <property type="project" value="UniProtKB-KW"/>
</dbReference>
<dbReference type="SUPFAM" id="SSF82199">
    <property type="entry name" value="SET domain"/>
    <property type="match status" value="1"/>
</dbReference>
<dbReference type="GO" id="GO:0032259">
    <property type="term" value="P:methylation"/>
    <property type="evidence" value="ECO:0007669"/>
    <property type="project" value="UniProtKB-KW"/>
</dbReference>
<dbReference type="GO" id="GO:0003723">
    <property type="term" value="F:RNA binding"/>
    <property type="evidence" value="ECO:0007669"/>
    <property type="project" value="UniProtKB-UniRule"/>
</dbReference>
<dbReference type="PROSITE" id="PS50280">
    <property type="entry name" value="SET"/>
    <property type="match status" value="1"/>
</dbReference>
<dbReference type="InterPro" id="IPR034146">
    <property type="entry name" value="snRNP35_RRM"/>
</dbReference>
<evidence type="ECO:0000256" key="18">
    <source>
        <dbReference type="ARBA" id="ARBA00047784"/>
    </source>
</evidence>
<dbReference type="PROSITE" id="PS50102">
    <property type="entry name" value="RRM"/>
    <property type="match status" value="1"/>
</dbReference>
<evidence type="ECO:0000256" key="3">
    <source>
        <dbReference type="ARBA" id="ARBA00012187"/>
    </source>
</evidence>
<dbReference type="FunFam" id="2.170.270.10:FF:000021">
    <property type="entry name" value="Histone-lysine N-methyltransferase"/>
    <property type="match status" value="1"/>
</dbReference>
<dbReference type="SMART" id="SM00360">
    <property type="entry name" value="RRM"/>
    <property type="match status" value="1"/>
</dbReference>
<dbReference type="SUPFAM" id="SSF54928">
    <property type="entry name" value="RNA-binding domain, RBD"/>
    <property type="match status" value="1"/>
</dbReference>
<keyword evidence="15" id="KW-0539">Nucleus</keyword>
<feature type="domain" description="SET" evidence="23">
    <location>
        <begin position="187"/>
        <end position="308"/>
    </location>
</feature>
<evidence type="ECO:0000256" key="5">
    <source>
        <dbReference type="ARBA" id="ARBA00022454"/>
    </source>
</evidence>
<protein>
    <recommendedName>
        <fullName evidence="4">U11/U12 small nuclear ribonucleoprotein 35 kDa protein</fullName>
        <ecNumber evidence="3">2.1.1.361</ecNumber>
    </recommendedName>
    <alternativeName>
        <fullName evidence="17">U1 snRNP-binding protein homolog</fullName>
    </alternativeName>
</protein>
<keyword evidence="20" id="KW-0694">RNA-binding</keyword>
<evidence type="ECO:0000313" key="24">
    <source>
        <dbReference type="EMBL" id="KAK3521859.1"/>
    </source>
</evidence>
<feature type="compositionally biased region" description="Basic and acidic residues" evidence="21">
    <location>
        <begin position="576"/>
        <end position="601"/>
    </location>
</feature>
<dbReference type="InterPro" id="IPR000504">
    <property type="entry name" value="RRM_dom"/>
</dbReference>
<evidence type="ECO:0000313" key="25">
    <source>
        <dbReference type="Proteomes" id="UP001274896"/>
    </source>
</evidence>
<organism evidence="24 25">
    <name type="scientific">Hemibagrus guttatus</name>
    <dbReference type="NCBI Taxonomy" id="175788"/>
    <lineage>
        <taxon>Eukaryota</taxon>
        <taxon>Metazoa</taxon>
        <taxon>Chordata</taxon>
        <taxon>Craniata</taxon>
        <taxon>Vertebrata</taxon>
        <taxon>Euteleostomi</taxon>
        <taxon>Actinopterygii</taxon>
        <taxon>Neopterygii</taxon>
        <taxon>Teleostei</taxon>
        <taxon>Ostariophysi</taxon>
        <taxon>Siluriformes</taxon>
        <taxon>Bagridae</taxon>
        <taxon>Hemibagrus</taxon>
    </lineage>
</organism>
<dbReference type="CDD" id="cd12237">
    <property type="entry name" value="RRM_snRNP35"/>
    <property type="match status" value="1"/>
</dbReference>
<dbReference type="EC" id="2.1.1.361" evidence="3"/>
<evidence type="ECO:0000256" key="2">
    <source>
        <dbReference type="ARBA" id="ARBA00004286"/>
    </source>
</evidence>
<keyword evidence="12" id="KW-0156">Chromatin regulator</keyword>
<dbReference type="InterPro" id="IPR035979">
    <property type="entry name" value="RBD_domain_sf"/>
</dbReference>
<evidence type="ECO:0000256" key="17">
    <source>
        <dbReference type="ARBA" id="ARBA00031739"/>
    </source>
</evidence>
<comment type="catalytic activity">
    <reaction evidence="18">
        <text>L-lysyl(20)-[histone H4] + S-adenosyl-L-methionine = N(6)-methyl-L-lysyl(20)-[histone H4] + S-adenosyl-L-homocysteine + H(+)</text>
        <dbReference type="Rhea" id="RHEA:60344"/>
        <dbReference type="Rhea" id="RHEA-COMP:15554"/>
        <dbReference type="Rhea" id="RHEA-COMP:15555"/>
        <dbReference type="ChEBI" id="CHEBI:15378"/>
        <dbReference type="ChEBI" id="CHEBI:29969"/>
        <dbReference type="ChEBI" id="CHEBI:57856"/>
        <dbReference type="ChEBI" id="CHEBI:59789"/>
        <dbReference type="ChEBI" id="CHEBI:61929"/>
        <dbReference type="EC" id="2.1.1.361"/>
    </reaction>
</comment>
<dbReference type="InterPro" id="IPR012677">
    <property type="entry name" value="Nucleotide-bd_a/b_plait_sf"/>
</dbReference>
<evidence type="ECO:0000256" key="1">
    <source>
        <dbReference type="ARBA" id="ARBA00004123"/>
    </source>
</evidence>
<dbReference type="InterPro" id="IPR046341">
    <property type="entry name" value="SET_dom_sf"/>
</dbReference>